<protein>
    <recommendedName>
        <fullName evidence="7 9">Uracil-DNA glycosylase</fullName>
        <shortName evidence="7">UDG</shortName>
        <ecNumber evidence="7 9">3.2.2.27</ecNumber>
    </recommendedName>
</protein>
<comment type="catalytic activity">
    <reaction evidence="7 9">
        <text>Hydrolyzes single-stranded DNA or mismatched double-stranded DNA and polynucleotides, releasing free uracil.</text>
        <dbReference type="EC" id="3.2.2.27"/>
    </reaction>
</comment>
<dbReference type="SUPFAM" id="SSF52141">
    <property type="entry name" value="Uracil-DNA glycosylase-like"/>
    <property type="match status" value="1"/>
</dbReference>
<gene>
    <name evidence="7" type="primary">UNG1</name>
    <name evidence="12" type="ORF">CYLTODRAFT_445911</name>
</gene>
<evidence type="ECO:0000256" key="6">
    <source>
        <dbReference type="ARBA" id="ARBA00023242"/>
    </source>
</evidence>
<dbReference type="GO" id="GO:0004844">
    <property type="term" value="F:uracil DNA N-glycosylase activity"/>
    <property type="evidence" value="ECO:0007669"/>
    <property type="project" value="UniProtKB-UniRule"/>
</dbReference>
<organism evidence="12 13">
    <name type="scientific">Cylindrobasidium torrendii FP15055 ss-10</name>
    <dbReference type="NCBI Taxonomy" id="1314674"/>
    <lineage>
        <taxon>Eukaryota</taxon>
        <taxon>Fungi</taxon>
        <taxon>Dikarya</taxon>
        <taxon>Basidiomycota</taxon>
        <taxon>Agaricomycotina</taxon>
        <taxon>Agaricomycetes</taxon>
        <taxon>Agaricomycetidae</taxon>
        <taxon>Agaricales</taxon>
        <taxon>Marasmiineae</taxon>
        <taxon>Physalacriaceae</taxon>
        <taxon>Cylindrobasidium</taxon>
    </lineage>
</organism>
<evidence type="ECO:0000313" key="13">
    <source>
        <dbReference type="Proteomes" id="UP000054007"/>
    </source>
</evidence>
<dbReference type="NCBIfam" id="NF003592">
    <property type="entry name" value="PRK05254.1-5"/>
    <property type="match status" value="1"/>
</dbReference>
<dbReference type="Gene3D" id="3.40.470.10">
    <property type="entry name" value="Uracil-DNA glycosylase-like domain"/>
    <property type="match status" value="1"/>
</dbReference>
<dbReference type="FunFam" id="3.40.470.10:FF:000007">
    <property type="entry name" value="Uracil-DNA glycosylase"/>
    <property type="match status" value="1"/>
</dbReference>
<dbReference type="GO" id="GO:0005634">
    <property type="term" value="C:nucleus"/>
    <property type="evidence" value="ECO:0007669"/>
    <property type="project" value="UniProtKB-SubCell"/>
</dbReference>
<feature type="compositionally biased region" description="Low complexity" evidence="10">
    <location>
        <begin position="31"/>
        <end position="41"/>
    </location>
</feature>
<dbReference type="SMART" id="SM00986">
    <property type="entry name" value="UDG"/>
    <property type="match status" value="1"/>
</dbReference>
<evidence type="ECO:0000313" key="12">
    <source>
        <dbReference type="EMBL" id="KIY64572.1"/>
    </source>
</evidence>
<evidence type="ECO:0000259" key="11">
    <source>
        <dbReference type="SMART" id="SM00986"/>
    </source>
</evidence>
<keyword evidence="6 7" id="KW-0539">Nucleus</keyword>
<dbReference type="InterPro" id="IPR018085">
    <property type="entry name" value="Ura-DNA_Glyclase_AS"/>
</dbReference>
<dbReference type="GO" id="GO:0005739">
    <property type="term" value="C:mitochondrion"/>
    <property type="evidence" value="ECO:0007669"/>
    <property type="project" value="UniProtKB-SubCell"/>
</dbReference>
<dbReference type="PROSITE" id="PS00130">
    <property type="entry name" value="U_DNA_GLYCOSYLASE"/>
    <property type="match status" value="1"/>
</dbReference>
<dbReference type="EMBL" id="KN880629">
    <property type="protein sequence ID" value="KIY64572.1"/>
    <property type="molecule type" value="Genomic_DNA"/>
</dbReference>
<dbReference type="AlphaFoldDB" id="A0A0D7B247"/>
<comment type="function">
    <text evidence="7 9">Excises uracil residues from the DNA which can arise as a result of misincorporation of dUMP residues by DNA polymerase or due to deamination of cytosine.</text>
</comment>
<reference evidence="12 13" key="1">
    <citation type="journal article" date="2015" name="Fungal Genet. Biol.">
        <title>Evolution of novel wood decay mechanisms in Agaricales revealed by the genome sequences of Fistulina hepatica and Cylindrobasidium torrendii.</title>
        <authorList>
            <person name="Floudas D."/>
            <person name="Held B.W."/>
            <person name="Riley R."/>
            <person name="Nagy L.G."/>
            <person name="Koehler G."/>
            <person name="Ransdell A.S."/>
            <person name="Younus H."/>
            <person name="Chow J."/>
            <person name="Chiniquy J."/>
            <person name="Lipzen A."/>
            <person name="Tritt A."/>
            <person name="Sun H."/>
            <person name="Haridas S."/>
            <person name="LaButti K."/>
            <person name="Ohm R.A."/>
            <person name="Kues U."/>
            <person name="Blanchette R.A."/>
            <person name="Grigoriev I.V."/>
            <person name="Minto R.E."/>
            <person name="Hibbett D.S."/>
        </authorList>
    </citation>
    <scope>NUCLEOTIDE SEQUENCE [LARGE SCALE GENOMIC DNA]</scope>
    <source>
        <strain evidence="12 13">FP15055 ss-10</strain>
    </source>
</reference>
<comment type="subcellular location">
    <subcellularLocation>
        <location evidence="7">Mitochondrion</location>
    </subcellularLocation>
    <subcellularLocation>
        <location evidence="7">Nucleus</location>
    </subcellularLocation>
</comment>
<evidence type="ECO:0000256" key="1">
    <source>
        <dbReference type="ARBA" id="ARBA00008184"/>
    </source>
</evidence>
<dbReference type="PANTHER" id="PTHR11264">
    <property type="entry name" value="URACIL-DNA GLYCOSYLASE"/>
    <property type="match status" value="1"/>
</dbReference>
<evidence type="ECO:0000256" key="10">
    <source>
        <dbReference type="SAM" id="MobiDB-lite"/>
    </source>
</evidence>
<evidence type="ECO:0000256" key="9">
    <source>
        <dbReference type="RuleBase" id="RU003780"/>
    </source>
</evidence>
<evidence type="ECO:0000256" key="8">
    <source>
        <dbReference type="PROSITE-ProRule" id="PRU10072"/>
    </source>
</evidence>
<dbReference type="NCBIfam" id="NF003588">
    <property type="entry name" value="PRK05254.1-1"/>
    <property type="match status" value="1"/>
</dbReference>
<dbReference type="InterPro" id="IPR002043">
    <property type="entry name" value="UDG_fam1"/>
</dbReference>
<dbReference type="Pfam" id="PF03167">
    <property type="entry name" value="UDG"/>
    <property type="match status" value="1"/>
</dbReference>
<feature type="region of interest" description="Disordered" evidence="10">
    <location>
        <begin position="1"/>
        <end position="81"/>
    </location>
</feature>
<dbReference type="NCBIfam" id="NF003589">
    <property type="entry name" value="PRK05254.1-2"/>
    <property type="match status" value="1"/>
</dbReference>
<dbReference type="SMART" id="SM00987">
    <property type="entry name" value="UreE_C"/>
    <property type="match status" value="1"/>
</dbReference>
<keyword evidence="4 7" id="KW-0496">Mitochondrion</keyword>
<dbReference type="OrthoDB" id="10031947at2759"/>
<keyword evidence="5 7" id="KW-0234">DNA repair</keyword>
<proteinExistence type="inferred from homology"/>
<keyword evidence="13" id="KW-1185">Reference proteome</keyword>
<evidence type="ECO:0000256" key="7">
    <source>
        <dbReference type="HAMAP-Rule" id="MF_03166"/>
    </source>
</evidence>
<dbReference type="EC" id="3.2.2.27" evidence="7 9"/>
<dbReference type="InterPro" id="IPR005122">
    <property type="entry name" value="Uracil-DNA_glycosylase-like"/>
</dbReference>
<feature type="active site" description="Proton acceptor" evidence="7 8">
    <location>
        <position position="184"/>
    </location>
</feature>
<accession>A0A0D7B247</accession>
<feature type="domain" description="Uracil-DNA glycosylase-like" evidence="11">
    <location>
        <begin position="169"/>
        <end position="345"/>
    </location>
</feature>
<evidence type="ECO:0000256" key="3">
    <source>
        <dbReference type="ARBA" id="ARBA00022801"/>
    </source>
</evidence>
<dbReference type="NCBIfam" id="TIGR00628">
    <property type="entry name" value="ung"/>
    <property type="match status" value="1"/>
</dbReference>
<dbReference type="PANTHER" id="PTHR11264:SF0">
    <property type="entry name" value="URACIL-DNA GLYCOSYLASE"/>
    <property type="match status" value="1"/>
</dbReference>
<keyword evidence="2 7" id="KW-0227">DNA damage</keyword>
<feature type="compositionally biased region" description="Acidic residues" evidence="10">
    <location>
        <begin position="1"/>
        <end position="12"/>
    </location>
</feature>
<evidence type="ECO:0000256" key="2">
    <source>
        <dbReference type="ARBA" id="ARBA00022763"/>
    </source>
</evidence>
<keyword evidence="3 7" id="KW-0378">Hydrolase</keyword>
<dbReference type="GO" id="GO:0097510">
    <property type="term" value="P:base-excision repair, AP site formation via deaminated base removal"/>
    <property type="evidence" value="ECO:0007669"/>
    <property type="project" value="TreeGrafter"/>
</dbReference>
<dbReference type="STRING" id="1314674.A0A0D7B247"/>
<name>A0A0D7B247_9AGAR</name>
<sequence>MPSSQPDDDGVFLEDVQVPFTRSKQTEDASSRSSSQATTSAPEKKKTTATKRQRSIADMFTSTPTSKKVKATAESSATSTPPKVTEALAFGTVKLNAIPFNLATFVDSLSDENRQLLDLESKTMGNSWLKLLQVEITKAYFLRLKTFLHKEMNGGVIVFPPAQDIYAWSRTPLGKVKVVIIGQDPYHGRNQAHGLSFSVPRGVNVPPSLVNIYAELKNEYDGAFTAPKHGNLSAWASEGVLLLNTCLTVRAHEPGSHADKGWEQFTDKVVDVIDRYGGANLPTTSGEKGFGNGVVFIAWGAWAAKRVAKLDQSKHLILKSAHPSPRSADRGFFGNNHFKLANAWLEKKYGDAGTVDWCSITKQEE</sequence>
<dbReference type="HAMAP" id="MF_00148">
    <property type="entry name" value="UDG"/>
    <property type="match status" value="1"/>
</dbReference>
<dbReference type="Proteomes" id="UP000054007">
    <property type="component" value="Unassembled WGS sequence"/>
</dbReference>
<evidence type="ECO:0000256" key="4">
    <source>
        <dbReference type="ARBA" id="ARBA00023128"/>
    </source>
</evidence>
<dbReference type="CDD" id="cd10027">
    <property type="entry name" value="UDG-F1-like"/>
    <property type="match status" value="1"/>
</dbReference>
<dbReference type="InterPro" id="IPR036895">
    <property type="entry name" value="Uracil-DNA_glycosylase-like_sf"/>
</dbReference>
<comment type="similarity">
    <text evidence="1 7 9">Belongs to the uracil-DNA glycosylase (UDG) superfamily. UNG family.</text>
</comment>
<evidence type="ECO:0000256" key="5">
    <source>
        <dbReference type="ARBA" id="ARBA00023204"/>
    </source>
</evidence>